<feature type="region of interest" description="Disordered" evidence="1">
    <location>
        <begin position="69"/>
        <end position="111"/>
    </location>
</feature>
<evidence type="ECO:0000313" key="2">
    <source>
        <dbReference type="EMBL" id="SMY11836.1"/>
    </source>
</evidence>
<sequence>MPVVPRTTRRSGCSPWERGLVSVEYLTTALLAAALIVILAAVPLASSPAVASEFEAAVCKVFQQGDCGGGDGEAQTPDPTDPEQTDPNDEPPTCMVSREQESGSGSGSGGIIELGGGWQLREEHNSDGTISLTLQSEYEGSVGPKFLDVKSGENSAKGKAELKIGYQQGDTWKVDNAKDAVTLKEQLRDWTVYNMMNDSGAGFGHAGDLFSGLTNGPEAPRDPDTKRYVVELGAGAELEGNLGFNIDEVMEGSLSGTLSAELSQQVGVEVAADGSITLIFERSVKGEAGADGEFKGGEVLEGGGGLGGNAGYTELIEVKLDEDFEPQSMKVRQIMDLGYDAELHGGFDLSDGDDGKHKDDELGGELGRSENWQHWYDMDVDFSHIPDEERDQMLLEYFSDPRPIMVPDLMYRGPRPYHSGASEFFYEHAQISHNTYDIVKTEDSGGLKFAGFGIEWDSSISNFELLESEYALPIENGDRETAINTECTGG</sequence>
<gene>
    <name evidence="2" type="ORF">BJEO58_01427</name>
</gene>
<keyword evidence="3" id="KW-1185">Reference proteome</keyword>
<reference evidence="3" key="1">
    <citation type="submission" date="2017-03" db="EMBL/GenBank/DDBJ databases">
        <authorList>
            <person name="Monnet C."/>
        </authorList>
    </citation>
    <scope>NUCLEOTIDE SEQUENCE [LARGE SCALE GENOMIC DNA]</scope>
    <source>
        <strain evidence="3">SJ5-8</strain>
    </source>
</reference>
<evidence type="ECO:0000256" key="1">
    <source>
        <dbReference type="SAM" id="MobiDB-lite"/>
    </source>
</evidence>
<dbReference type="Proteomes" id="UP000234462">
    <property type="component" value="Unassembled WGS sequence"/>
</dbReference>
<organism evidence="2 3">
    <name type="scientific">Brevibacterium jeotgali</name>
    <dbReference type="NCBI Taxonomy" id="1262550"/>
    <lineage>
        <taxon>Bacteria</taxon>
        <taxon>Bacillati</taxon>
        <taxon>Actinomycetota</taxon>
        <taxon>Actinomycetes</taxon>
        <taxon>Micrococcales</taxon>
        <taxon>Brevibacteriaceae</taxon>
        <taxon>Brevibacterium</taxon>
    </lineage>
</organism>
<dbReference type="RefSeq" id="WP_101588776.1">
    <property type="nucleotide sequence ID" value="NZ_FXZM01000005.1"/>
</dbReference>
<protein>
    <submittedName>
        <fullName evidence="2">Uncharacterized protein</fullName>
    </submittedName>
</protein>
<evidence type="ECO:0000313" key="3">
    <source>
        <dbReference type="Proteomes" id="UP000234462"/>
    </source>
</evidence>
<dbReference type="OrthoDB" id="10013735at2"/>
<dbReference type="AlphaFoldDB" id="A0A2H1L4L7"/>
<accession>A0A2H1L4L7</accession>
<dbReference type="EMBL" id="FXZM01000005">
    <property type="protein sequence ID" value="SMY11836.1"/>
    <property type="molecule type" value="Genomic_DNA"/>
</dbReference>
<name>A0A2H1L4L7_9MICO</name>
<proteinExistence type="predicted"/>
<feature type="compositionally biased region" description="Acidic residues" evidence="1">
    <location>
        <begin position="80"/>
        <end position="89"/>
    </location>
</feature>